<protein>
    <submittedName>
        <fullName evidence="2">CubicO group peptidase (Beta-lactamase class C family)</fullName>
    </submittedName>
</protein>
<reference evidence="2 3" key="2">
    <citation type="submission" date="2020-08" db="EMBL/GenBank/DDBJ databases">
        <title>The Agave Microbiome: Exploring the role of microbial communities in plant adaptations to desert environments.</title>
        <authorList>
            <person name="Partida-Martinez L.P."/>
        </authorList>
    </citation>
    <scope>NUCLEOTIDE SEQUENCE [LARGE SCALE GENOMIC DNA]</scope>
    <source>
        <strain evidence="2 3">AT2.17</strain>
    </source>
</reference>
<keyword evidence="3" id="KW-1185">Reference proteome</keyword>
<evidence type="ECO:0000313" key="3">
    <source>
        <dbReference type="Proteomes" id="UP000549911"/>
    </source>
</evidence>
<dbReference type="EMBL" id="JACCBW010000003">
    <property type="protein sequence ID" value="NYE38148.1"/>
    <property type="molecule type" value="Genomic_DNA"/>
</dbReference>
<gene>
    <name evidence="2" type="ORF">F4692_003293</name>
</gene>
<dbReference type="SUPFAM" id="SSF56601">
    <property type="entry name" value="beta-lactamase/transpeptidase-like"/>
    <property type="match status" value="1"/>
</dbReference>
<dbReference type="RefSeq" id="WP_179620763.1">
    <property type="nucleotide sequence ID" value="NZ_JACCBW010000003.1"/>
</dbReference>
<feature type="domain" description="Beta-lactamase-related" evidence="1">
    <location>
        <begin position="24"/>
        <end position="266"/>
    </location>
</feature>
<dbReference type="PANTHER" id="PTHR43283">
    <property type="entry name" value="BETA-LACTAMASE-RELATED"/>
    <property type="match status" value="1"/>
</dbReference>
<dbReference type="Pfam" id="PF00144">
    <property type="entry name" value="Beta-lactamase"/>
    <property type="match status" value="1"/>
</dbReference>
<dbReference type="PANTHER" id="PTHR43283:SF7">
    <property type="entry name" value="BETA-LACTAMASE-RELATED DOMAIN-CONTAINING PROTEIN"/>
    <property type="match status" value="1"/>
</dbReference>
<name>A0A7Y9H5M1_9ACTN</name>
<dbReference type="InterPro" id="IPR012338">
    <property type="entry name" value="Beta-lactam/transpept-like"/>
</dbReference>
<proteinExistence type="predicted"/>
<evidence type="ECO:0000259" key="1">
    <source>
        <dbReference type="Pfam" id="PF00144"/>
    </source>
</evidence>
<reference evidence="2 3" key="1">
    <citation type="submission" date="2020-07" db="EMBL/GenBank/DDBJ databases">
        <authorList>
            <person name="Partida-Martinez L."/>
            <person name="Huntemann M."/>
            <person name="Clum A."/>
            <person name="Wang J."/>
            <person name="Palaniappan K."/>
            <person name="Ritter S."/>
            <person name="Chen I.-M."/>
            <person name="Stamatis D."/>
            <person name="Reddy T."/>
            <person name="O'Malley R."/>
            <person name="Daum C."/>
            <person name="Shapiro N."/>
            <person name="Ivanova N."/>
            <person name="Kyrpides N."/>
            <person name="Woyke T."/>
        </authorList>
    </citation>
    <scope>NUCLEOTIDE SEQUENCE [LARGE SCALE GENOMIC DNA]</scope>
    <source>
        <strain evidence="2 3">AT2.17</strain>
    </source>
</reference>
<dbReference type="Gene3D" id="3.40.710.10">
    <property type="entry name" value="DD-peptidase/beta-lactamase superfamily"/>
    <property type="match status" value="1"/>
</dbReference>
<evidence type="ECO:0000313" key="2">
    <source>
        <dbReference type="EMBL" id="NYE38148.1"/>
    </source>
</evidence>
<comment type="caution">
    <text evidence="2">The sequence shown here is derived from an EMBL/GenBank/DDBJ whole genome shotgun (WGS) entry which is preliminary data.</text>
</comment>
<dbReference type="InterPro" id="IPR001466">
    <property type="entry name" value="Beta-lactam-related"/>
</dbReference>
<dbReference type="AlphaFoldDB" id="A0A7Y9H5M1"/>
<organism evidence="2 3">
    <name type="scientific">Nocardioides cavernae</name>
    <dbReference type="NCBI Taxonomy" id="1921566"/>
    <lineage>
        <taxon>Bacteria</taxon>
        <taxon>Bacillati</taxon>
        <taxon>Actinomycetota</taxon>
        <taxon>Actinomycetes</taxon>
        <taxon>Propionibacteriales</taxon>
        <taxon>Nocardioidaceae</taxon>
        <taxon>Nocardioides</taxon>
    </lineage>
</organism>
<accession>A0A7Y9H5M1</accession>
<dbReference type="InterPro" id="IPR050789">
    <property type="entry name" value="Diverse_Enzym_Activities"/>
</dbReference>
<sequence>MSRAQEVLDRIVRDAEGDGFDAHAAHVLVGDEVAQHSWHEDVRRDVHSASKAVCVLAAGIAHDAGVFDVDAPVAQWFPRVVCGPGVEEVTTRHLLSMTSGIDLAWSGTLMTDWPDLAHEFLSRPTTGRSFQYSNASTYTAMRALGAVVGDVHAWLTPRLYEPLAIDAPEWDRCPHGWIEAGGGLHLTVDELARIGRLIRDDGVWQGARLVSSRWPEAMRSDWIEHQAPPSYARYSLGAWGGPGDAWRLHGAHGQLVVFCRDAVVTITADDHFGADRMAERVVEAVESVSA</sequence>
<dbReference type="Proteomes" id="UP000549911">
    <property type="component" value="Unassembled WGS sequence"/>
</dbReference>